<dbReference type="CDD" id="cd02038">
    <property type="entry name" value="FlhG-like"/>
    <property type="match status" value="1"/>
</dbReference>
<protein>
    <submittedName>
        <fullName evidence="3">Cobyrinic acid ac-diamide synthase</fullName>
    </submittedName>
</protein>
<dbReference type="GO" id="GO:0005524">
    <property type="term" value="F:ATP binding"/>
    <property type="evidence" value="ECO:0007669"/>
    <property type="project" value="UniProtKB-KW"/>
</dbReference>
<sequence>MMDQASKLRALANDANVEFAAKPERGPRIITVTSGKGGVGKTNFVVNLGLCLAKMKQRVVIFDADLGLSNVDVLMGVTPPGNLYELLYNNKNIKEIIAQGPINLRFISGGSGFHELSNLDQKQRQNLINSLNYFQSETDFVLIDTGAGISKNVLGFVAAAEEVIVIVTPEPTSLADAYSLIKIMSKFNVQSEVNLIVNMASNIREGQQTADKIIMIANRFLQIKVTFLGSICTNPVVVQAVKSQNPFVLSHPYSTATKSLTVIAENLINGYQQPVKGVSGFIGKLISLFG</sequence>
<dbReference type="KEGG" id="dae:Dtox_0706"/>
<dbReference type="InterPro" id="IPR027417">
    <property type="entry name" value="P-loop_NTPase"/>
</dbReference>
<dbReference type="SUPFAM" id="SSF52540">
    <property type="entry name" value="P-loop containing nucleoside triphosphate hydrolases"/>
    <property type="match status" value="1"/>
</dbReference>
<dbReference type="InterPro" id="IPR050625">
    <property type="entry name" value="ParA/MinD_ATPase"/>
</dbReference>
<dbReference type="GO" id="GO:0051782">
    <property type="term" value="P:negative regulation of cell division"/>
    <property type="evidence" value="ECO:0007669"/>
    <property type="project" value="TreeGrafter"/>
</dbReference>
<dbReference type="InterPro" id="IPR033756">
    <property type="entry name" value="YlxH/NBP35"/>
</dbReference>
<dbReference type="GO" id="GO:0005829">
    <property type="term" value="C:cytosol"/>
    <property type="evidence" value="ECO:0007669"/>
    <property type="project" value="TreeGrafter"/>
</dbReference>
<dbReference type="GO" id="GO:0016887">
    <property type="term" value="F:ATP hydrolysis activity"/>
    <property type="evidence" value="ECO:0007669"/>
    <property type="project" value="TreeGrafter"/>
</dbReference>
<dbReference type="Gene3D" id="3.40.50.300">
    <property type="entry name" value="P-loop containing nucleotide triphosphate hydrolases"/>
    <property type="match status" value="1"/>
</dbReference>
<dbReference type="PANTHER" id="PTHR43384">
    <property type="entry name" value="SEPTUM SITE-DETERMINING PROTEIN MIND HOMOLOG, CHLOROPLASTIC-RELATED"/>
    <property type="match status" value="1"/>
</dbReference>
<name>C8W1H5_DESAS</name>
<gene>
    <name evidence="3" type="ordered locus">Dtox_0706</name>
</gene>
<keyword evidence="4" id="KW-1185">Reference proteome</keyword>
<dbReference type="eggNOG" id="COG0455">
    <property type="taxonomic scope" value="Bacteria"/>
</dbReference>
<keyword evidence="1" id="KW-0547">Nucleotide-binding</keyword>
<dbReference type="InterPro" id="IPR025501">
    <property type="entry name" value="MinD_FleN"/>
</dbReference>
<evidence type="ECO:0000256" key="2">
    <source>
        <dbReference type="ARBA" id="ARBA00022840"/>
    </source>
</evidence>
<evidence type="ECO:0000313" key="3">
    <source>
        <dbReference type="EMBL" id="ACV61620.1"/>
    </source>
</evidence>
<dbReference type="RefSeq" id="WP_015756338.1">
    <property type="nucleotide sequence ID" value="NC_013216.1"/>
</dbReference>
<dbReference type="PIRSF" id="PIRSF003092">
    <property type="entry name" value="MinD"/>
    <property type="match status" value="1"/>
</dbReference>
<dbReference type="PANTHER" id="PTHR43384:SF4">
    <property type="entry name" value="CELLULOSE BIOSYNTHESIS PROTEIN BCSQ-RELATED"/>
    <property type="match status" value="1"/>
</dbReference>
<dbReference type="OrthoDB" id="9816297at2"/>
<evidence type="ECO:0000313" key="4">
    <source>
        <dbReference type="Proteomes" id="UP000002217"/>
    </source>
</evidence>
<dbReference type="Proteomes" id="UP000002217">
    <property type="component" value="Chromosome"/>
</dbReference>
<evidence type="ECO:0000256" key="1">
    <source>
        <dbReference type="ARBA" id="ARBA00022741"/>
    </source>
</evidence>
<proteinExistence type="predicted"/>
<dbReference type="STRING" id="485916.Dtox_0706"/>
<dbReference type="AlphaFoldDB" id="C8W1H5"/>
<dbReference type="InterPro" id="IPR033875">
    <property type="entry name" value="FlhG"/>
</dbReference>
<accession>C8W1H5</accession>
<organism evidence="3 4">
    <name type="scientific">Desulfofarcimen acetoxidans (strain ATCC 49208 / DSM 771 / KCTC 5769 / VKM B-1644 / 5575)</name>
    <name type="common">Desulfotomaculum acetoxidans</name>
    <dbReference type="NCBI Taxonomy" id="485916"/>
    <lineage>
        <taxon>Bacteria</taxon>
        <taxon>Bacillati</taxon>
        <taxon>Bacillota</taxon>
        <taxon>Clostridia</taxon>
        <taxon>Eubacteriales</taxon>
        <taxon>Peptococcaceae</taxon>
        <taxon>Desulfofarcimen</taxon>
    </lineage>
</organism>
<dbReference type="HOGENOM" id="CLU_037612_0_0_9"/>
<dbReference type="GO" id="GO:0009898">
    <property type="term" value="C:cytoplasmic side of plasma membrane"/>
    <property type="evidence" value="ECO:0007669"/>
    <property type="project" value="TreeGrafter"/>
</dbReference>
<reference evidence="3 4" key="1">
    <citation type="journal article" date="2009" name="Stand. Genomic Sci.">
        <title>Complete genome sequence of Desulfotomaculum acetoxidans type strain (5575).</title>
        <authorList>
            <person name="Spring S."/>
            <person name="Lapidus A."/>
            <person name="Schroder M."/>
            <person name="Gleim D."/>
            <person name="Sims D."/>
            <person name="Meincke L."/>
            <person name="Glavina Del Rio T."/>
            <person name="Tice H."/>
            <person name="Copeland A."/>
            <person name="Cheng J.F."/>
            <person name="Lucas S."/>
            <person name="Chen F."/>
            <person name="Nolan M."/>
            <person name="Bruce D."/>
            <person name="Goodwin L."/>
            <person name="Pitluck S."/>
            <person name="Ivanova N."/>
            <person name="Mavromatis K."/>
            <person name="Mikhailova N."/>
            <person name="Pati A."/>
            <person name="Chen A."/>
            <person name="Palaniappan K."/>
            <person name="Land M."/>
            <person name="Hauser L."/>
            <person name="Chang Y.J."/>
            <person name="Jeffries C.D."/>
            <person name="Chain P."/>
            <person name="Saunders E."/>
            <person name="Brettin T."/>
            <person name="Detter J.C."/>
            <person name="Goker M."/>
            <person name="Bristow J."/>
            <person name="Eisen J.A."/>
            <person name="Markowitz V."/>
            <person name="Hugenholtz P."/>
            <person name="Kyrpides N.C."/>
            <person name="Klenk H.P."/>
            <person name="Han C."/>
        </authorList>
    </citation>
    <scope>NUCLEOTIDE SEQUENCE [LARGE SCALE GENOMIC DNA]</scope>
    <source>
        <strain evidence="4">ATCC 49208 / DSM 771 / VKM B-1644</strain>
    </source>
</reference>
<dbReference type="EMBL" id="CP001720">
    <property type="protein sequence ID" value="ACV61620.1"/>
    <property type="molecule type" value="Genomic_DNA"/>
</dbReference>
<keyword evidence="2" id="KW-0067">ATP-binding</keyword>
<dbReference type="Pfam" id="PF10609">
    <property type="entry name" value="ParA"/>
    <property type="match status" value="1"/>
</dbReference>